<evidence type="ECO:0008006" key="3">
    <source>
        <dbReference type="Google" id="ProtNLM"/>
    </source>
</evidence>
<dbReference type="OrthoDB" id="8005124at2"/>
<dbReference type="Proteomes" id="UP000078316">
    <property type="component" value="Unassembled WGS sequence"/>
</dbReference>
<reference evidence="1 2" key="1">
    <citation type="submission" date="2016-04" db="EMBL/GenBank/DDBJ databases">
        <authorList>
            <person name="Evans L.H."/>
            <person name="Alamgir A."/>
            <person name="Owens N."/>
            <person name="Weber N.D."/>
            <person name="Virtaneva K."/>
            <person name="Barbian K."/>
            <person name="Babar A."/>
            <person name="Rosenke K."/>
        </authorList>
    </citation>
    <scope>NUCLEOTIDE SEQUENCE [LARGE SCALE GENOMIC DNA]</scope>
    <source>
        <strain evidence="1 2">PMB02</strain>
    </source>
</reference>
<dbReference type="STRING" id="427683.A5481_25240"/>
<evidence type="ECO:0000313" key="1">
    <source>
        <dbReference type="EMBL" id="OAS19102.1"/>
    </source>
</evidence>
<name>A0A179S119_9HYPH</name>
<gene>
    <name evidence="1" type="ORF">A5481_25240</name>
</gene>
<accession>A0A179S119</accession>
<comment type="caution">
    <text evidence="1">The sequence shown here is derived from an EMBL/GenBank/DDBJ whole genome shotgun (WGS) entry which is preliminary data.</text>
</comment>
<sequence length="89" mass="9914">MAPQVLIPWNRDEAVTITQAAFLAKKSTVTMRGWAAKHHIGRRVGGGAWMISQPALLMLLDDDAETLAAYLGGDRYGDRVRHYFKRCGI</sequence>
<protein>
    <recommendedName>
        <fullName evidence="3">Helix-turn-helix domain-containing protein</fullName>
    </recommendedName>
</protein>
<dbReference type="RefSeq" id="WP_048432173.1">
    <property type="nucleotide sequence ID" value="NZ_LWHQ01000054.1"/>
</dbReference>
<evidence type="ECO:0000313" key="2">
    <source>
        <dbReference type="Proteomes" id="UP000078316"/>
    </source>
</evidence>
<organism evidence="1 2">
    <name type="scientific">Methylobacterium platani</name>
    <dbReference type="NCBI Taxonomy" id="427683"/>
    <lineage>
        <taxon>Bacteria</taxon>
        <taxon>Pseudomonadati</taxon>
        <taxon>Pseudomonadota</taxon>
        <taxon>Alphaproteobacteria</taxon>
        <taxon>Hyphomicrobiales</taxon>
        <taxon>Methylobacteriaceae</taxon>
        <taxon>Methylobacterium</taxon>
    </lineage>
</organism>
<proteinExistence type="predicted"/>
<dbReference type="AlphaFoldDB" id="A0A179S119"/>
<dbReference type="EMBL" id="LWHQ01000054">
    <property type="protein sequence ID" value="OAS19102.1"/>
    <property type="molecule type" value="Genomic_DNA"/>
</dbReference>